<organism evidence="6 7">
    <name type="scientific">Micrococcoides hystricis</name>
    <dbReference type="NCBI Taxonomy" id="1572761"/>
    <lineage>
        <taxon>Bacteria</taxon>
        <taxon>Bacillati</taxon>
        <taxon>Actinomycetota</taxon>
        <taxon>Actinomycetes</taxon>
        <taxon>Micrococcales</taxon>
        <taxon>Micrococcaceae</taxon>
        <taxon>Micrococcoides</taxon>
    </lineage>
</organism>
<keyword evidence="1 6" id="KW-0436">Ligase</keyword>
<dbReference type="EC" id="6.3.4.15" evidence="3"/>
<dbReference type="Pfam" id="PF03099">
    <property type="entry name" value="BPL_LplA_LipB"/>
    <property type="match status" value="1"/>
</dbReference>
<dbReference type="Pfam" id="PF02237">
    <property type="entry name" value="BPL_C"/>
    <property type="match status" value="1"/>
</dbReference>
<gene>
    <name evidence="6" type="ORF">ACFFFR_06710</name>
</gene>
<dbReference type="Gene3D" id="2.30.30.100">
    <property type="match status" value="1"/>
</dbReference>
<evidence type="ECO:0000259" key="4">
    <source>
        <dbReference type="Pfam" id="PF02237"/>
    </source>
</evidence>
<dbReference type="Gene3D" id="3.30.930.10">
    <property type="entry name" value="Bira Bifunctional Protein, Domain 2"/>
    <property type="match status" value="1"/>
</dbReference>
<dbReference type="SUPFAM" id="SSF55681">
    <property type="entry name" value="Class II aaRS and biotin synthetases"/>
    <property type="match status" value="1"/>
</dbReference>
<dbReference type="CDD" id="cd16442">
    <property type="entry name" value="BPL"/>
    <property type="match status" value="1"/>
</dbReference>
<evidence type="ECO:0000313" key="7">
    <source>
        <dbReference type="Proteomes" id="UP001589862"/>
    </source>
</evidence>
<dbReference type="RefSeq" id="WP_377458962.1">
    <property type="nucleotide sequence ID" value="NZ_JBHLUB010000028.1"/>
</dbReference>
<sequence length="284" mass="29734">MPAISPSAQPSQPIDVDRLASLVGTGLAEKLEVLDSIDSTNTALIQRAKAGSLPDFTVLTAEEQTAGQGRLARSWQSPKHTSLATSFYLEPEHHDFSWIVLLLAEAAVSAARAHGVPAAIKWPNDVIAVDTAAEAAGTVVKLGGVLAQLLSPTQLVVGIGLNVLATPVLPEPASAPTQPASFADFIQQPDRTEILAALITNFWDNYRGFAQAEQLGSGERWARQKVTATMSTLGQAVTVTPASGQPFRGRATGLGPQAELIVEAADGTHTLTSADITHLRPAGN</sequence>
<dbReference type="InterPro" id="IPR004408">
    <property type="entry name" value="Biotin_CoA_COase_ligase"/>
</dbReference>
<comment type="caution">
    <text evidence="6">The sequence shown here is derived from an EMBL/GenBank/DDBJ whole genome shotgun (WGS) entry which is preliminary data.</text>
</comment>
<name>A0ABV6PAD2_9MICC</name>
<dbReference type="Proteomes" id="UP001589862">
    <property type="component" value="Unassembled WGS sequence"/>
</dbReference>
<dbReference type="InterPro" id="IPR004143">
    <property type="entry name" value="BPL_LPL_catalytic"/>
</dbReference>
<dbReference type="EMBL" id="JBHLUB010000028">
    <property type="protein sequence ID" value="MFC0582073.1"/>
    <property type="molecule type" value="Genomic_DNA"/>
</dbReference>
<evidence type="ECO:0000256" key="1">
    <source>
        <dbReference type="ARBA" id="ARBA00022598"/>
    </source>
</evidence>
<protein>
    <recommendedName>
        <fullName evidence="3">biotin--[biotin carboxyl-carrier protein] ligase</fullName>
        <ecNumber evidence="3">6.3.4.15</ecNumber>
    </recommendedName>
</protein>
<dbReference type="PANTHER" id="PTHR12835">
    <property type="entry name" value="BIOTIN PROTEIN LIGASE"/>
    <property type="match status" value="1"/>
</dbReference>
<evidence type="ECO:0000313" key="6">
    <source>
        <dbReference type="EMBL" id="MFC0582073.1"/>
    </source>
</evidence>
<proteinExistence type="predicted"/>
<dbReference type="PANTHER" id="PTHR12835:SF5">
    <property type="entry name" value="BIOTIN--PROTEIN LIGASE"/>
    <property type="match status" value="1"/>
</dbReference>
<evidence type="ECO:0000259" key="5">
    <source>
        <dbReference type="Pfam" id="PF03099"/>
    </source>
</evidence>
<dbReference type="InterPro" id="IPR003142">
    <property type="entry name" value="BPL_C"/>
</dbReference>
<feature type="domain" description="BPL/LPL catalytic" evidence="5">
    <location>
        <begin position="34"/>
        <end position="162"/>
    </location>
</feature>
<dbReference type="InterPro" id="IPR045864">
    <property type="entry name" value="aa-tRNA-synth_II/BPL/LPL"/>
</dbReference>
<keyword evidence="2" id="KW-0092">Biotin</keyword>
<dbReference type="NCBIfam" id="TIGR00121">
    <property type="entry name" value="birA_ligase"/>
    <property type="match status" value="1"/>
</dbReference>
<keyword evidence="7" id="KW-1185">Reference proteome</keyword>
<evidence type="ECO:0000256" key="3">
    <source>
        <dbReference type="ARBA" id="ARBA00024227"/>
    </source>
</evidence>
<evidence type="ECO:0000256" key="2">
    <source>
        <dbReference type="ARBA" id="ARBA00023267"/>
    </source>
</evidence>
<dbReference type="GO" id="GO:0004077">
    <property type="term" value="F:biotin--[biotin carboxyl-carrier protein] ligase activity"/>
    <property type="evidence" value="ECO:0007669"/>
    <property type="project" value="UniProtKB-EC"/>
</dbReference>
<accession>A0ABV6PAD2</accession>
<reference evidence="6 7" key="1">
    <citation type="submission" date="2024-09" db="EMBL/GenBank/DDBJ databases">
        <authorList>
            <person name="Sun Q."/>
            <person name="Mori K."/>
        </authorList>
    </citation>
    <scope>NUCLEOTIDE SEQUENCE [LARGE SCALE GENOMIC DNA]</scope>
    <source>
        <strain evidence="6 7">NCAIM B.02604</strain>
    </source>
</reference>
<feature type="domain" description="Biotin protein ligase C-terminal" evidence="4">
    <location>
        <begin position="232"/>
        <end position="278"/>
    </location>
</feature>